<reference evidence="1" key="1">
    <citation type="submission" date="2022-08" db="EMBL/GenBank/DDBJ databases">
        <title>A Global Phylogenomic Analysis of the Shiitake Genus Lentinula.</title>
        <authorList>
            <consortium name="DOE Joint Genome Institute"/>
            <person name="Sierra-Patev S."/>
            <person name="Min B."/>
            <person name="Naranjo-Ortiz M."/>
            <person name="Looney B."/>
            <person name="Konkel Z."/>
            <person name="Slot J.C."/>
            <person name="Sakamoto Y."/>
            <person name="Steenwyk J.L."/>
            <person name="Rokas A."/>
            <person name="Carro J."/>
            <person name="Camarero S."/>
            <person name="Ferreira P."/>
            <person name="Molpeceres G."/>
            <person name="Ruiz-Duenas F.J."/>
            <person name="Serrano A."/>
            <person name="Henrissat B."/>
            <person name="Drula E."/>
            <person name="Hughes K.W."/>
            <person name="Mata J.L."/>
            <person name="Ishikawa N.K."/>
            <person name="Vargas-Isla R."/>
            <person name="Ushijima S."/>
            <person name="Smith C.A."/>
            <person name="Ahrendt S."/>
            <person name="Andreopoulos W."/>
            <person name="He G."/>
            <person name="Labutti K."/>
            <person name="Lipzen A."/>
            <person name="Ng V."/>
            <person name="Riley R."/>
            <person name="Sandor L."/>
            <person name="Barry K."/>
            <person name="Martinez A.T."/>
            <person name="Xiao Y."/>
            <person name="Gibbons J.G."/>
            <person name="Terashima K."/>
            <person name="Grigoriev I.V."/>
            <person name="Hibbett D.S."/>
        </authorList>
    </citation>
    <scope>NUCLEOTIDE SEQUENCE</scope>
    <source>
        <strain evidence="1">RHP3577 ss4</strain>
    </source>
</reference>
<dbReference type="Proteomes" id="UP001150217">
    <property type="component" value="Unassembled WGS sequence"/>
</dbReference>
<accession>A0ABQ8VM40</accession>
<evidence type="ECO:0000313" key="1">
    <source>
        <dbReference type="EMBL" id="KAJ4496515.1"/>
    </source>
</evidence>
<sequence length="184" mass="19929">MILRRASAQPTSVLVSASTTTFHATPLSDPTTAAFDVSRTLNPAPTNSAAPEPVPMDPIGASLLTDRPDLVFAQEAYNYMECSKEILQVQTETLVILQQKLNSMNEDKELGTHTFFPVVTPSVRSVSANTRLSILRNDPQIRMELRSSFVAQPAQPSSFTLLHCISLSGLIDVSSGDNRIGALD</sequence>
<name>A0ABQ8VM40_9AGAR</name>
<proteinExistence type="predicted"/>
<dbReference type="EMBL" id="JANVFT010000028">
    <property type="protein sequence ID" value="KAJ4496515.1"/>
    <property type="molecule type" value="Genomic_DNA"/>
</dbReference>
<protein>
    <submittedName>
        <fullName evidence="1">Uncharacterized protein</fullName>
    </submittedName>
</protein>
<comment type="caution">
    <text evidence="1">The sequence shown here is derived from an EMBL/GenBank/DDBJ whole genome shotgun (WGS) entry which is preliminary data.</text>
</comment>
<organism evidence="1 2">
    <name type="scientific">Lentinula lateritia</name>
    <dbReference type="NCBI Taxonomy" id="40482"/>
    <lineage>
        <taxon>Eukaryota</taxon>
        <taxon>Fungi</taxon>
        <taxon>Dikarya</taxon>
        <taxon>Basidiomycota</taxon>
        <taxon>Agaricomycotina</taxon>
        <taxon>Agaricomycetes</taxon>
        <taxon>Agaricomycetidae</taxon>
        <taxon>Agaricales</taxon>
        <taxon>Marasmiineae</taxon>
        <taxon>Omphalotaceae</taxon>
        <taxon>Lentinula</taxon>
    </lineage>
</organism>
<evidence type="ECO:0000313" key="2">
    <source>
        <dbReference type="Proteomes" id="UP001150217"/>
    </source>
</evidence>
<keyword evidence="2" id="KW-1185">Reference proteome</keyword>
<gene>
    <name evidence="1" type="ORF">C8R41DRAFT_918579</name>
</gene>